<dbReference type="RefSeq" id="WP_103130594.1">
    <property type="nucleotide sequence ID" value="NZ_BFAG01000013.1"/>
</dbReference>
<feature type="compositionally biased region" description="Polar residues" evidence="1">
    <location>
        <begin position="36"/>
        <end position="51"/>
    </location>
</feature>
<dbReference type="EMBL" id="BFAG01000013">
    <property type="protein sequence ID" value="GBF07270.1"/>
    <property type="molecule type" value="Genomic_DNA"/>
</dbReference>
<protein>
    <submittedName>
        <fullName evidence="2">Uncharacterized protein</fullName>
    </submittedName>
</protein>
<feature type="region of interest" description="Disordered" evidence="1">
    <location>
        <begin position="1"/>
        <end position="81"/>
    </location>
</feature>
<keyword evidence="3" id="KW-1185">Reference proteome</keyword>
<evidence type="ECO:0000256" key="1">
    <source>
        <dbReference type="SAM" id="MobiDB-lite"/>
    </source>
</evidence>
<feature type="compositionally biased region" description="Low complexity" evidence="1">
    <location>
        <begin position="62"/>
        <end position="71"/>
    </location>
</feature>
<evidence type="ECO:0000313" key="2">
    <source>
        <dbReference type="EMBL" id="GBF07270.1"/>
    </source>
</evidence>
<gene>
    <name evidence="2" type="ORF">DAERI_130100</name>
</gene>
<dbReference type="AlphaFoldDB" id="A0A2I9D9K6"/>
<dbReference type="OrthoDB" id="73877at2"/>
<sequence length="81" mass="8218">MTSDDSRRDATQPSGTDQGGLPEDAGNQMWDRSEWTGESESGMTDTPITTGDDSEGIGTPGAGAIADTGTTFGTGGDDKGM</sequence>
<proteinExistence type="predicted"/>
<dbReference type="Proteomes" id="UP000236569">
    <property type="component" value="Unassembled WGS sequence"/>
</dbReference>
<name>A0A2I9D9K6_9DEIO</name>
<comment type="caution">
    <text evidence="2">The sequence shown here is derived from an EMBL/GenBank/DDBJ whole genome shotgun (WGS) entry which is preliminary data.</text>
</comment>
<organism evidence="2 3">
    <name type="scientific">Deinococcus aerius</name>
    <dbReference type="NCBI Taxonomy" id="200253"/>
    <lineage>
        <taxon>Bacteria</taxon>
        <taxon>Thermotogati</taxon>
        <taxon>Deinococcota</taxon>
        <taxon>Deinococci</taxon>
        <taxon>Deinococcales</taxon>
        <taxon>Deinococcaceae</taxon>
        <taxon>Deinococcus</taxon>
    </lineage>
</organism>
<evidence type="ECO:0000313" key="3">
    <source>
        <dbReference type="Proteomes" id="UP000236569"/>
    </source>
</evidence>
<feature type="compositionally biased region" description="Basic and acidic residues" evidence="1">
    <location>
        <begin position="1"/>
        <end position="10"/>
    </location>
</feature>
<reference evidence="3" key="1">
    <citation type="submission" date="2018-01" db="EMBL/GenBank/DDBJ databases">
        <title>Draft Genome Sequence of the Radioresistant Bacterium Deinococcus aerius TR0125, Isolated from the Higher Atmosphere above Japan.</title>
        <authorList>
            <person name="Satoh K."/>
            <person name="Arai H."/>
            <person name="Sanzen T."/>
            <person name="Kawaguchi Y."/>
            <person name="Hayashi H."/>
            <person name="Yokobori S."/>
            <person name="Yamagishi A."/>
            <person name="Oono Y."/>
            <person name="Narumi I."/>
        </authorList>
    </citation>
    <scope>NUCLEOTIDE SEQUENCE [LARGE SCALE GENOMIC DNA]</scope>
    <source>
        <strain evidence="3">TR0125</strain>
    </source>
</reference>
<accession>A0A2I9D9K6</accession>